<evidence type="ECO:0000313" key="4">
    <source>
        <dbReference type="Proteomes" id="UP000199009"/>
    </source>
</evidence>
<feature type="transmembrane region" description="Helical" evidence="2">
    <location>
        <begin position="91"/>
        <end position="112"/>
    </location>
</feature>
<dbReference type="RefSeq" id="WP_231917598.1">
    <property type="nucleotide sequence ID" value="NZ_LT629692.1"/>
</dbReference>
<feature type="compositionally biased region" description="Polar residues" evidence="1">
    <location>
        <begin position="1"/>
        <end position="11"/>
    </location>
</feature>
<dbReference type="InterPro" id="IPR046231">
    <property type="entry name" value="DUF6264"/>
</dbReference>
<keyword evidence="4" id="KW-1185">Reference proteome</keyword>
<feature type="transmembrane region" description="Helical" evidence="2">
    <location>
        <begin position="139"/>
        <end position="158"/>
    </location>
</feature>
<evidence type="ECO:0000313" key="3">
    <source>
        <dbReference type="EMBL" id="SDH04775.1"/>
    </source>
</evidence>
<name>A0A1G7Z849_9MICO</name>
<dbReference type="STRING" id="370764.SAMN04489810_1976"/>
<keyword evidence="2" id="KW-1133">Transmembrane helix</keyword>
<evidence type="ECO:0000256" key="2">
    <source>
        <dbReference type="SAM" id="Phobius"/>
    </source>
</evidence>
<keyword evidence="2" id="KW-0472">Membrane</keyword>
<dbReference type="EMBL" id="LT629692">
    <property type="protein sequence ID" value="SDH04775.1"/>
    <property type="molecule type" value="Genomic_DNA"/>
</dbReference>
<protein>
    <submittedName>
        <fullName evidence="3">Uncharacterized protein</fullName>
    </submittedName>
</protein>
<gene>
    <name evidence="3" type="ORF">SAMN04489810_1976</name>
</gene>
<dbReference type="Pfam" id="PF19779">
    <property type="entry name" value="DUF6264"/>
    <property type="match status" value="1"/>
</dbReference>
<dbReference type="Proteomes" id="UP000199009">
    <property type="component" value="Chromosome I"/>
</dbReference>
<keyword evidence="2" id="KW-0812">Transmembrane</keyword>
<feature type="transmembrane region" description="Helical" evidence="2">
    <location>
        <begin position="170"/>
        <end position="194"/>
    </location>
</feature>
<proteinExistence type="predicted"/>
<dbReference type="AlphaFoldDB" id="A0A1G7Z849"/>
<accession>A0A1G7Z849</accession>
<sequence>MSDPATSSGTADSRPRPAYGEYATPEEQRARIQRPDLTWMLENGQDPDAPVAGAYGAHDTHVVAPAAQAATAAPVTRPTTRSPGRRFADRVATIALLVYGLVNVVSSVPAMIDYDSYVANVLSLLGVDGQLADPSAGRAWGIAAALVLVVGWILTALLSWRQLSRGRLAWWIPLTAGIVFTFIAGALLMVPITADPALWQSFLNATTP</sequence>
<reference evidence="3 4" key="1">
    <citation type="submission" date="2016-10" db="EMBL/GenBank/DDBJ databases">
        <authorList>
            <person name="de Groot N.N."/>
        </authorList>
    </citation>
    <scope>NUCLEOTIDE SEQUENCE [LARGE SCALE GENOMIC DNA]</scope>
    <source>
        <strain evidence="3 4">DSM 23142</strain>
    </source>
</reference>
<organism evidence="3 4">
    <name type="scientific">Microbacterium pygmaeum</name>
    <dbReference type="NCBI Taxonomy" id="370764"/>
    <lineage>
        <taxon>Bacteria</taxon>
        <taxon>Bacillati</taxon>
        <taxon>Actinomycetota</taxon>
        <taxon>Actinomycetes</taxon>
        <taxon>Micrococcales</taxon>
        <taxon>Microbacteriaceae</taxon>
        <taxon>Microbacterium</taxon>
    </lineage>
</organism>
<feature type="region of interest" description="Disordered" evidence="1">
    <location>
        <begin position="1"/>
        <end position="32"/>
    </location>
</feature>
<evidence type="ECO:0000256" key="1">
    <source>
        <dbReference type="SAM" id="MobiDB-lite"/>
    </source>
</evidence>